<evidence type="ECO:0000256" key="1">
    <source>
        <dbReference type="SAM" id="MobiDB-lite"/>
    </source>
</evidence>
<gene>
    <name evidence="2" type="ORF">RDB_LOCUS11272</name>
</gene>
<organism evidence="2 3">
    <name type="scientific">Rhizoctonia solani</name>
    <dbReference type="NCBI Taxonomy" id="456999"/>
    <lineage>
        <taxon>Eukaryota</taxon>
        <taxon>Fungi</taxon>
        <taxon>Dikarya</taxon>
        <taxon>Basidiomycota</taxon>
        <taxon>Agaricomycotina</taxon>
        <taxon>Agaricomycetes</taxon>
        <taxon>Cantharellales</taxon>
        <taxon>Ceratobasidiaceae</taxon>
        <taxon>Rhizoctonia</taxon>
    </lineage>
</organism>
<reference evidence="2" key="1">
    <citation type="submission" date="2021-01" db="EMBL/GenBank/DDBJ databases">
        <authorList>
            <person name="Kaushik A."/>
        </authorList>
    </citation>
    <scope>NUCLEOTIDE SEQUENCE</scope>
    <source>
        <strain evidence="2">AG6-10EEA</strain>
    </source>
</reference>
<evidence type="ECO:0000313" key="3">
    <source>
        <dbReference type="Proteomes" id="UP000663853"/>
    </source>
</evidence>
<evidence type="ECO:0000313" key="2">
    <source>
        <dbReference type="EMBL" id="CAE6420111.1"/>
    </source>
</evidence>
<feature type="compositionally biased region" description="Polar residues" evidence="1">
    <location>
        <begin position="405"/>
        <end position="426"/>
    </location>
</feature>
<dbReference type="AlphaFoldDB" id="A0A8H2XA97"/>
<name>A0A8H2XA97_9AGAM</name>
<comment type="caution">
    <text evidence="2">The sequence shown here is derived from an EMBL/GenBank/DDBJ whole genome shotgun (WGS) entry which is preliminary data.</text>
</comment>
<dbReference type="EMBL" id="CAJMXA010000182">
    <property type="protein sequence ID" value="CAE6420111.1"/>
    <property type="molecule type" value="Genomic_DNA"/>
</dbReference>
<protein>
    <submittedName>
        <fullName evidence="2">Uncharacterized protein</fullName>
    </submittedName>
</protein>
<sequence length="568" mass="62899">MQLGLTLTPIYTFKFSLVDIRGLHCVVADSILGFFVTANKRPGMNSSHTLNADQLVAKLCEKTSASASAQPARNPQRTVIATKHNSDRLVGDALNRTLNIYVTHEFVDAAEPDDEWSQAFSGNKGQLVLRPVEEKLASVILSFNHHRQTTFTLRHKDPMLSAVQTLPLPSYGPIYPHSRQVIPVLSALFYWDWHLHLVPDRPLFQETVDVEFYKLEFTGEYEDEGGPILVPTGENLIVDGVVDIVAVTEHYYGIRVNNRSQRDLYVYLFVFSATSLEIFQGAASSSGGRLDPTDPTLPRGSTYTIGYGGGGQPPFMFSLDDGVDLDVDFFKLFVSVDPVDFQSLQQGSPFSGRRTVPNRAVEDFFTGNSLWDAFTITLVQRRHPKQKEPTTSLPHEVMNPPETVPNRTSASAPASDPVSTTRPPFYTKSTETPLWVRARSPAAVKQAWFYTPPLTQEFLHSLHCMRLRTLAKQQGPPGATATTLTGAYFEVSIIGNNGDPKMSGGQPIAYRSHSAPAKSANELTDGKLFTKDDELLSKLQAGDCLEVSVCARGRGWMNDADEGHLMFW</sequence>
<accession>A0A8H2XA97</accession>
<dbReference type="Proteomes" id="UP000663853">
    <property type="component" value="Unassembled WGS sequence"/>
</dbReference>
<feature type="region of interest" description="Disordered" evidence="1">
    <location>
        <begin position="382"/>
        <end position="426"/>
    </location>
</feature>
<proteinExistence type="predicted"/>